<dbReference type="VEuPathDB" id="FungiDB:TRICI_003207"/>
<evidence type="ECO:0000313" key="2">
    <source>
        <dbReference type="Proteomes" id="UP000761534"/>
    </source>
</evidence>
<gene>
    <name evidence="1" type="ORF">TRICI_003207</name>
</gene>
<keyword evidence="2" id="KW-1185">Reference proteome</keyword>
<evidence type="ECO:0000313" key="1">
    <source>
        <dbReference type="EMBL" id="KAA8913447.1"/>
    </source>
</evidence>
<reference evidence="1" key="1">
    <citation type="journal article" date="2019" name="G3 (Bethesda)">
        <title>Genome Assemblies of Two Rare Opportunistic Yeast Pathogens: Diutina rugosa (syn. Candida rugosa) and Trichomonascus ciferrii (syn. Candida ciferrii).</title>
        <authorList>
            <person name="Mixao V."/>
            <person name="Saus E."/>
            <person name="Hansen A.P."/>
            <person name="Lass-Florl C."/>
            <person name="Gabaldon T."/>
        </authorList>
    </citation>
    <scope>NUCLEOTIDE SEQUENCE</scope>
    <source>
        <strain evidence="1">CBS 4856</strain>
    </source>
</reference>
<sequence length="176" mass="20089">MLTLISYENGLRCLITTCFASKAECRQITYVVLGCTFVMEIDSLITKGNDTLATIEQPDNLTTDATSGFPSQYIWKTRFKGDRLLRCPDVSLDEQDTAKKELEMLTSDRSLGRGMASFNEVRTFCLRKLHYYMMKADRRDVTLMVVQIPLKFFAGTSIQLRASLWLWTTNVLSSLK</sequence>
<name>A0A642V4G3_9ASCO</name>
<dbReference type="EMBL" id="SWFS01000227">
    <property type="protein sequence ID" value="KAA8913447.1"/>
    <property type="molecule type" value="Genomic_DNA"/>
</dbReference>
<comment type="caution">
    <text evidence="1">The sequence shown here is derived from an EMBL/GenBank/DDBJ whole genome shotgun (WGS) entry which is preliminary data.</text>
</comment>
<accession>A0A642V4G3</accession>
<protein>
    <submittedName>
        <fullName evidence="1">Uncharacterized protein</fullName>
    </submittedName>
</protein>
<dbReference type="Proteomes" id="UP000761534">
    <property type="component" value="Unassembled WGS sequence"/>
</dbReference>
<proteinExistence type="predicted"/>
<dbReference type="AlphaFoldDB" id="A0A642V4G3"/>
<organism evidence="1 2">
    <name type="scientific">Trichomonascus ciferrii</name>
    <dbReference type="NCBI Taxonomy" id="44093"/>
    <lineage>
        <taxon>Eukaryota</taxon>
        <taxon>Fungi</taxon>
        <taxon>Dikarya</taxon>
        <taxon>Ascomycota</taxon>
        <taxon>Saccharomycotina</taxon>
        <taxon>Dipodascomycetes</taxon>
        <taxon>Dipodascales</taxon>
        <taxon>Trichomonascaceae</taxon>
        <taxon>Trichomonascus</taxon>
        <taxon>Trichomonascus ciferrii complex</taxon>
    </lineage>
</organism>